<dbReference type="STRING" id="112090.W4FYN2"/>
<sequence>MGHPRKTCTELGCNKLAASGGLCVGHGGGKMCQFPGCTKGYQRGGFCRNHGGGSRCTVPFCIKVDAGHGLCRSHGGGKRCKAVDCGKADVGGGYCTAHGGGKRCGFPSCDKNSQGGGFCRAHGGGRRCTVPDCTKMGRGASGKCPEHGGSPLCNAPNCRKIARDGQGRCREHSKDIHNEVLSQTSDDSDLLSRRVARPSSTASSQTANSPLESLVMLASAPPVAFAYRRLLVQVQLQVPWTELRVLALLQSEPQVRSVHILGYRHSSAPRQPKSAVCFVVRWAAHSSAALELALGALDVRYSVLENSLVEDMASLVVVETILKVNGMMCVANCGNTVVRAIQSVASVLEVHLEFDDAQVVVQSHNTVTAHALIARIQAIGFEADLVSVTPVPWHRQFHMQRTGGCHVTMDVALQLETVLSHVEGVEKVAVVPHLATVDVFGFFDAHEVVLMAATVALHLTDRESSVDPLQAEGGSTPVHHECSFACSSGCIKYQTTMAHTAALAVGWAVPGCGMAFGYECNCGDSCKCAGCPTHNPGTTIDPVTALL</sequence>
<feature type="compositionally biased region" description="Polar residues" evidence="1">
    <location>
        <begin position="198"/>
        <end position="207"/>
    </location>
</feature>
<feature type="domain" description="WRKY19-like zinc finger" evidence="2">
    <location>
        <begin position="29"/>
        <end position="52"/>
    </location>
</feature>
<dbReference type="OrthoDB" id="63055at2759"/>
<accession>W4FYN2</accession>
<name>W4FYN2_APHAT</name>
<protein>
    <recommendedName>
        <fullName evidence="2">WRKY19-like zinc finger domain-containing protein</fullName>
    </recommendedName>
</protein>
<evidence type="ECO:0000256" key="1">
    <source>
        <dbReference type="SAM" id="MobiDB-lite"/>
    </source>
</evidence>
<organism evidence="3">
    <name type="scientific">Aphanomyces astaci</name>
    <name type="common">Crayfish plague agent</name>
    <dbReference type="NCBI Taxonomy" id="112090"/>
    <lineage>
        <taxon>Eukaryota</taxon>
        <taxon>Sar</taxon>
        <taxon>Stramenopiles</taxon>
        <taxon>Oomycota</taxon>
        <taxon>Saprolegniomycetes</taxon>
        <taxon>Saprolegniales</taxon>
        <taxon>Verrucalvaceae</taxon>
        <taxon>Aphanomyces</taxon>
    </lineage>
</organism>
<dbReference type="InterPro" id="IPR056866">
    <property type="entry name" value="Znf_WRKY19"/>
</dbReference>
<gene>
    <name evidence="3" type="ORF">H257_12347</name>
</gene>
<reference evidence="3" key="1">
    <citation type="submission" date="2013-12" db="EMBL/GenBank/DDBJ databases">
        <title>The Genome Sequence of Aphanomyces astaci APO3.</title>
        <authorList>
            <consortium name="The Broad Institute Genomics Platform"/>
            <person name="Russ C."/>
            <person name="Tyler B."/>
            <person name="van West P."/>
            <person name="Dieguez-Uribeondo J."/>
            <person name="Young S.K."/>
            <person name="Zeng Q."/>
            <person name="Gargeya S."/>
            <person name="Fitzgerald M."/>
            <person name="Abouelleil A."/>
            <person name="Alvarado L."/>
            <person name="Chapman S.B."/>
            <person name="Gainer-Dewar J."/>
            <person name="Goldberg J."/>
            <person name="Griggs A."/>
            <person name="Gujja S."/>
            <person name="Hansen M."/>
            <person name="Howarth C."/>
            <person name="Imamovic A."/>
            <person name="Ireland A."/>
            <person name="Larimer J."/>
            <person name="McCowan C."/>
            <person name="Murphy C."/>
            <person name="Pearson M."/>
            <person name="Poon T.W."/>
            <person name="Priest M."/>
            <person name="Roberts A."/>
            <person name="Saif S."/>
            <person name="Shea T."/>
            <person name="Sykes S."/>
            <person name="Wortman J."/>
            <person name="Nusbaum C."/>
            <person name="Birren B."/>
        </authorList>
    </citation>
    <scope>NUCLEOTIDE SEQUENCE [LARGE SCALE GENOMIC DNA]</scope>
    <source>
        <strain evidence="3">APO3</strain>
    </source>
</reference>
<dbReference type="Pfam" id="PF24906">
    <property type="entry name" value="Zf_WRKY19"/>
    <property type="match status" value="2"/>
</dbReference>
<dbReference type="PANTHER" id="PTHR31827">
    <property type="entry name" value="EMB|CAB89363.1"/>
    <property type="match status" value="1"/>
</dbReference>
<dbReference type="RefSeq" id="XP_009837813.1">
    <property type="nucleotide sequence ID" value="XM_009839511.1"/>
</dbReference>
<evidence type="ECO:0000313" key="3">
    <source>
        <dbReference type="EMBL" id="ETV72585.1"/>
    </source>
</evidence>
<feature type="region of interest" description="Disordered" evidence="1">
    <location>
        <begin position="173"/>
        <end position="207"/>
    </location>
</feature>
<proteinExistence type="predicted"/>
<dbReference type="SUPFAM" id="SSF55008">
    <property type="entry name" value="HMA, heavy metal-associated domain"/>
    <property type="match status" value="1"/>
</dbReference>
<dbReference type="InterPro" id="IPR036163">
    <property type="entry name" value="HMA_dom_sf"/>
</dbReference>
<dbReference type="Gene3D" id="3.30.70.100">
    <property type="match status" value="1"/>
</dbReference>
<dbReference type="GeneID" id="20814343"/>
<dbReference type="VEuPathDB" id="FungiDB:H257_12347"/>
<dbReference type="EMBL" id="KI913153">
    <property type="protein sequence ID" value="ETV72585.1"/>
    <property type="molecule type" value="Genomic_DNA"/>
</dbReference>
<dbReference type="PANTHER" id="PTHR31827:SF1">
    <property type="entry name" value="EMB|CAB89363.1"/>
    <property type="match status" value="1"/>
</dbReference>
<dbReference type="GO" id="GO:0046872">
    <property type="term" value="F:metal ion binding"/>
    <property type="evidence" value="ECO:0007669"/>
    <property type="project" value="InterPro"/>
</dbReference>
<dbReference type="AlphaFoldDB" id="W4FYN2"/>
<feature type="domain" description="WRKY19-like zinc finger" evidence="2">
    <location>
        <begin position="101"/>
        <end position="124"/>
    </location>
</feature>
<evidence type="ECO:0000259" key="2">
    <source>
        <dbReference type="Pfam" id="PF24906"/>
    </source>
</evidence>